<evidence type="ECO:0000256" key="1">
    <source>
        <dbReference type="ARBA" id="ARBA00022962"/>
    </source>
</evidence>
<feature type="domain" description="Glutamine amidotransferase" evidence="2">
    <location>
        <begin position="5"/>
        <end position="187"/>
    </location>
</feature>
<accession>A0A9E6XZY5</accession>
<gene>
    <name evidence="3" type="primary">pabA</name>
    <name evidence="3" type="ORF">DSM104329_03905</name>
</gene>
<evidence type="ECO:0000259" key="2">
    <source>
        <dbReference type="Pfam" id="PF00117"/>
    </source>
</evidence>
<dbReference type="Gene3D" id="3.40.50.880">
    <property type="match status" value="1"/>
</dbReference>
<dbReference type="InterPro" id="IPR029062">
    <property type="entry name" value="Class_I_gatase-like"/>
</dbReference>
<dbReference type="AlphaFoldDB" id="A0A9E6XZY5"/>
<sequence>MTRVLVIDNYDSFTYNLVQYLGELGARIDVVRNDRAAVDELLEDPPDRVVVSPGPCTPNEAGISLEAVRRFPEAGIPTLGVCLGHQSLGQAFGATVIRHEPVHGKTTVIEHDGRTIFAGVQAPLTVGRYHSLIVDPNTLPDELEVSATGGGVVMGLRHRELPAEGVQFHPESVLTDDGKRILDNFLCRTPS</sequence>
<dbReference type="InterPro" id="IPR050472">
    <property type="entry name" value="Anth_synth/Amidotransfase"/>
</dbReference>
<dbReference type="GO" id="GO:0005829">
    <property type="term" value="C:cytosol"/>
    <property type="evidence" value="ECO:0007669"/>
    <property type="project" value="TreeGrafter"/>
</dbReference>
<dbReference type="Proteomes" id="UP001162834">
    <property type="component" value="Chromosome"/>
</dbReference>
<dbReference type="GO" id="GO:0046820">
    <property type="term" value="F:4-amino-4-deoxychorismate synthase activity"/>
    <property type="evidence" value="ECO:0007669"/>
    <property type="project" value="UniProtKB-EC"/>
</dbReference>
<dbReference type="PRINTS" id="PR00097">
    <property type="entry name" value="ANTSNTHASEII"/>
</dbReference>
<dbReference type="GO" id="GO:0004049">
    <property type="term" value="F:anthranilate synthase activity"/>
    <property type="evidence" value="ECO:0007669"/>
    <property type="project" value="TreeGrafter"/>
</dbReference>
<keyword evidence="3" id="KW-0808">Transferase</keyword>
<keyword evidence="4" id="KW-1185">Reference proteome</keyword>
<protein>
    <submittedName>
        <fullName evidence="3">Aminodeoxychorismate/anthranilate synthase component 2</fullName>
        <ecNumber evidence="3">2.6.1.85</ecNumber>
    </submittedName>
</protein>
<dbReference type="CDD" id="cd01743">
    <property type="entry name" value="GATase1_Anthranilate_Synthase"/>
    <property type="match status" value="1"/>
</dbReference>
<dbReference type="PROSITE" id="PS51273">
    <property type="entry name" value="GATASE_TYPE_1"/>
    <property type="match status" value="1"/>
</dbReference>
<dbReference type="SUPFAM" id="SSF52317">
    <property type="entry name" value="Class I glutamine amidotransferase-like"/>
    <property type="match status" value="1"/>
</dbReference>
<proteinExistence type="predicted"/>
<evidence type="ECO:0000313" key="3">
    <source>
        <dbReference type="EMBL" id="UGS37489.1"/>
    </source>
</evidence>
<dbReference type="InterPro" id="IPR006221">
    <property type="entry name" value="TrpG/PapA_dom"/>
</dbReference>
<dbReference type="PANTHER" id="PTHR43418">
    <property type="entry name" value="MULTIFUNCTIONAL TRYPTOPHAN BIOSYNTHESIS PROTEIN-RELATED"/>
    <property type="match status" value="1"/>
</dbReference>
<keyword evidence="1" id="KW-0315">Glutamine amidotransferase</keyword>
<dbReference type="Pfam" id="PF00117">
    <property type="entry name" value="GATase"/>
    <property type="match status" value="1"/>
</dbReference>
<dbReference type="KEGG" id="sbae:DSM104329_03905"/>
<dbReference type="PRINTS" id="PR00099">
    <property type="entry name" value="CPSGATASE"/>
</dbReference>
<dbReference type="FunFam" id="3.40.50.880:FF:000003">
    <property type="entry name" value="Anthranilate synthase component II"/>
    <property type="match status" value="1"/>
</dbReference>
<dbReference type="GO" id="GO:0000162">
    <property type="term" value="P:L-tryptophan biosynthetic process"/>
    <property type="evidence" value="ECO:0007669"/>
    <property type="project" value="TreeGrafter"/>
</dbReference>
<dbReference type="NCBIfam" id="TIGR00566">
    <property type="entry name" value="trpG_papA"/>
    <property type="match status" value="1"/>
</dbReference>
<dbReference type="PRINTS" id="PR00096">
    <property type="entry name" value="GATASE"/>
</dbReference>
<dbReference type="PANTHER" id="PTHR43418:SF4">
    <property type="entry name" value="MULTIFUNCTIONAL TRYPTOPHAN BIOSYNTHESIS PROTEIN"/>
    <property type="match status" value="1"/>
</dbReference>
<organism evidence="3 4">
    <name type="scientific">Capillimicrobium parvum</name>
    <dbReference type="NCBI Taxonomy" id="2884022"/>
    <lineage>
        <taxon>Bacteria</taxon>
        <taxon>Bacillati</taxon>
        <taxon>Actinomycetota</taxon>
        <taxon>Thermoleophilia</taxon>
        <taxon>Solirubrobacterales</taxon>
        <taxon>Capillimicrobiaceae</taxon>
        <taxon>Capillimicrobium</taxon>
    </lineage>
</organism>
<keyword evidence="3" id="KW-0032">Aminotransferase</keyword>
<dbReference type="InterPro" id="IPR017926">
    <property type="entry name" value="GATASE"/>
</dbReference>
<dbReference type="EMBL" id="CP087164">
    <property type="protein sequence ID" value="UGS37489.1"/>
    <property type="molecule type" value="Genomic_DNA"/>
</dbReference>
<name>A0A9E6XZY5_9ACTN</name>
<evidence type="ECO:0000313" key="4">
    <source>
        <dbReference type="Proteomes" id="UP001162834"/>
    </source>
</evidence>
<dbReference type="EC" id="2.6.1.85" evidence="3"/>
<reference evidence="3" key="1">
    <citation type="journal article" date="2022" name="Int. J. Syst. Evol. Microbiol.">
        <title>Pseudomonas aegrilactucae sp. nov. and Pseudomonas morbosilactucae sp. nov., pathogens causing bacterial rot of lettuce in Japan.</title>
        <authorList>
            <person name="Sawada H."/>
            <person name="Fujikawa T."/>
            <person name="Satou M."/>
        </authorList>
    </citation>
    <scope>NUCLEOTIDE SEQUENCE</scope>
    <source>
        <strain evidence="3">0166_1</strain>
    </source>
</reference>